<reference evidence="2" key="1">
    <citation type="journal article" date="2019" name="Int. J. Syst. Evol. Microbiol.">
        <title>The Global Catalogue of Microorganisms (GCM) 10K type strain sequencing project: providing services to taxonomists for standard genome sequencing and annotation.</title>
        <authorList>
            <consortium name="The Broad Institute Genomics Platform"/>
            <consortium name="The Broad Institute Genome Sequencing Center for Infectious Disease"/>
            <person name="Wu L."/>
            <person name="Ma J."/>
        </authorList>
    </citation>
    <scope>NUCLEOTIDE SEQUENCE [LARGE SCALE GENOMIC DNA]</scope>
    <source>
        <strain evidence="2">JCM 10696</strain>
    </source>
</reference>
<evidence type="ECO:0000313" key="2">
    <source>
        <dbReference type="Proteomes" id="UP001500665"/>
    </source>
</evidence>
<dbReference type="EMBL" id="BAAAHH010000015">
    <property type="protein sequence ID" value="GAA0954761.1"/>
    <property type="molecule type" value="Genomic_DNA"/>
</dbReference>
<comment type="caution">
    <text evidence="1">The sequence shown here is derived from an EMBL/GenBank/DDBJ whole genome shotgun (WGS) entry which is preliminary data.</text>
</comment>
<keyword evidence="2" id="KW-1185">Reference proteome</keyword>
<organism evidence="1 2">
    <name type="scientific">Actinocorallia libanotica</name>
    <dbReference type="NCBI Taxonomy" id="46162"/>
    <lineage>
        <taxon>Bacteria</taxon>
        <taxon>Bacillati</taxon>
        <taxon>Actinomycetota</taxon>
        <taxon>Actinomycetes</taxon>
        <taxon>Streptosporangiales</taxon>
        <taxon>Thermomonosporaceae</taxon>
        <taxon>Actinocorallia</taxon>
    </lineage>
</organism>
<sequence length="52" mass="5661">MIPAGGPGSLVPEPGPFLEVVMARKPEVPVRIRPYTFVQTNDIHQVNSSLAF</sequence>
<evidence type="ECO:0000313" key="1">
    <source>
        <dbReference type="EMBL" id="GAA0954761.1"/>
    </source>
</evidence>
<dbReference type="Proteomes" id="UP001500665">
    <property type="component" value="Unassembled WGS sequence"/>
</dbReference>
<protein>
    <submittedName>
        <fullName evidence="1">Uncharacterized protein</fullName>
    </submittedName>
</protein>
<name>A0ABP4BTV2_9ACTN</name>
<accession>A0ABP4BTV2</accession>
<gene>
    <name evidence="1" type="ORF">GCM10009550_38500</name>
</gene>
<proteinExistence type="predicted"/>